<dbReference type="Proteomes" id="UP001596417">
    <property type="component" value="Unassembled WGS sequence"/>
</dbReference>
<protein>
    <recommendedName>
        <fullName evidence="4">Cox cluster protein</fullName>
    </recommendedName>
</protein>
<proteinExistence type="predicted"/>
<dbReference type="GeneID" id="76199904"/>
<evidence type="ECO:0000313" key="3">
    <source>
        <dbReference type="Proteomes" id="UP001596417"/>
    </source>
</evidence>
<comment type="caution">
    <text evidence="2">The sequence shown here is derived from an EMBL/GenBank/DDBJ whole genome shotgun (WGS) entry which is preliminary data.</text>
</comment>
<gene>
    <name evidence="2" type="ORF">ACFQL7_10860</name>
</gene>
<dbReference type="RefSeq" id="WP_264556149.1">
    <property type="nucleotide sequence ID" value="NZ_CP109979.1"/>
</dbReference>
<organism evidence="2 3">
    <name type="scientific">Halocatena marina</name>
    <dbReference type="NCBI Taxonomy" id="2934937"/>
    <lineage>
        <taxon>Archaea</taxon>
        <taxon>Methanobacteriati</taxon>
        <taxon>Methanobacteriota</taxon>
        <taxon>Stenosarchaea group</taxon>
        <taxon>Halobacteria</taxon>
        <taxon>Halobacteriales</taxon>
        <taxon>Natronomonadaceae</taxon>
        <taxon>Halocatena</taxon>
    </lineage>
</organism>
<keyword evidence="1" id="KW-0472">Membrane</keyword>
<dbReference type="AlphaFoldDB" id="A0ABD5YM61"/>
<keyword evidence="1" id="KW-0812">Transmembrane</keyword>
<evidence type="ECO:0008006" key="4">
    <source>
        <dbReference type="Google" id="ProtNLM"/>
    </source>
</evidence>
<accession>A0ABD5YM61</accession>
<name>A0ABD5YM61_9EURY</name>
<dbReference type="EMBL" id="JBHTAX010000001">
    <property type="protein sequence ID" value="MFC7190303.1"/>
    <property type="molecule type" value="Genomic_DNA"/>
</dbReference>
<evidence type="ECO:0000313" key="2">
    <source>
        <dbReference type="EMBL" id="MFC7190303.1"/>
    </source>
</evidence>
<sequence length="88" mass="9140">MSPPESSSDSADTVTDSKITDGIALLTGEDPALGPFLLVVGMVTCVFVAVFQLTLPIPIAYLLSAGVLFVTALSIVFALVLNTLGHFE</sequence>
<keyword evidence="3" id="KW-1185">Reference proteome</keyword>
<feature type="transmembrane region" description="Helical" evidence="1">
    <location>
        <begin position="32"/>
        <end position="53"/>
    </location>
</feature>
<keyword evidence="1" id="KW-1133">Transmembrane helix</keyword>
<feature type="transmembrane region" description="Helical" evidence="1">
    <location>
        <begin position="60"/>
        <end position="81"/>
    </location>
</feature>
<evidence type="ECO:0000256" key="1">
    <source>
        <dbReference type="SAM" id="Phobius"/>
    </source>
</evidence>
<reference evidence="2 3" key="1">
    <citation type="journal article" date="2019" name="Int. J. Syst. Evol. Microbiol.">
        <title>The Global Catalogue of Microorganisms (GCM) 10K type strain sequencing project: providing services to taxonomists for standard genome sequencing and annotation.</title>
        <authorList>
            <consortium name="The Broad Institute Genomics Platform"/>
            <consortium name="The Broad Institute Genome Sequencing Center for Infectious Disease"/>
            <person name="Wu L."/>
            <person name="Ma J."/>
        </authorList>
    </citation>
    <scope>NUCLEOTIDE SEQUENCE [LARGE SCALE GENOMIC DNA]</scope>
    <source>
        <strain evidence="2 3">RDMS1</strain>
    </source>
</reference>